<dbReference type="AlphaFoldDB" id="A0A421BQQ5"/>
<evidence type="ECO:0000313" key="2">
    <source>
        <dbReference type="Proteomes" id="UP000279673"/>
    </source>
</evidence>
<proteinExistence type="predicted"/>
<gene>
    <name evidence="1" type="ORF">DYS74_08180</name>
</gene>
<comment type="caution">
    <text evidence="1">The sequence shown here is derived from an EMBL/GenBank/DDBJ whole genome shotgun (WGS) entry which is preliminary data.</text>
</comment>
<reference evidence="1 2" key="1">
    <citation type="submission" date="2018-10" db="EMBL/GenBank/DDBJ databases">
        <title>Rhodobacter sp . BO-81.</title>
        <authorList>
            <person name="Im W.T."/>
        </authorList>
    </citation>
    <scope>NUCLEOTIDE SEQUENCE [LARGE SCALE GENOMIC DNA]</scope>
    <source>
        <strain evidence="1 2">BO-81</strain>
    </source>
</reference>
<accession>A0A421BQQ5</accession>
<organism evidence="1 2">
    <name type="scientific">Paenirhodobacter hankyongi</name>
    <dbReference type="NCBI Taxonomy" id="2294033"/>
    <lineage>
        <taxon>Bacteria</taxon>
        <taxon>Pseudomonadati</taxon>
        <taxon>Pseudomonadota</taxon>
        <taxon>Alphaproteobacteria</taxon>
        <taxon>Rhodobacterales</taxon>
        <taxon>Rhodobacter group</taxon>
        <taxon>Paenirhodobacter</taxon>
    </lineage>
</organism>
<name>A0A421BQQ5_9RHOB</name>
<evidence type="ECO:0008006" key="3">
    <source>
        <dbReference type="Google" id="ProtNLM"/>
    </source>
</evidence>
<protein>
    <recommendedName>
        <fullName evidence="3">Transposase</fullName>
    </recommendedName>
</protein>
<dbReference type="EMBL" id="RCHI01000006">
    <property type="protein sequence ID" value="RLL65288.1"/>
    <property type="molecule type" value="Genomic_DNA"/>
</dbReference>
<keyword evidence="2" id="KW-1185">Reference proteome</keyword>
<evidence type="ECO:0000313" key="1">
    <source>
        <dbReference type="EMBL" id="RLL65288.1"/>
    </source>
</evidence>
<sequence length="63" mass="7280">MGNLYGLSDARIERLRPLFPRSHGKPRVGDRRVPGCIVFINRKGLWRCDAPRECALAKILYNR</sequence>
<dbReference type="Proteomes" id="UP000279673">
    <property type="component" value="Unassembled WGS sequence"/>
</dbReference>